<dbReference type="RefSeq" id="XP_051445482.1">
    <property type="nucleotide sequence ID" value="XM_051588390.1"/>
</dbReference>
<accession>A0AAD5EB60</accession>
<dbReference type="InterPro" id="IPR050791">
    <property type="entry name" value="Aldo-Keto_reductase"/>
</dbReference>
<reference evidence="3" key="2">
    <citation type="journal article" date="2022" name="Proc. Natl. Acad. Sci. U.S.A.">
        <title>Diploid-dominant life cycles characterize the early evolution of Fungi.</title>
        <authorList>
            <person name="Amses K.R."/>
            <person name="Simmons D.R."/>
            <person name="Longcore J.E."/>
            <person name="Mondo S.J."/>
            <person name="Seto K."/>
            <person name="Jeronimo G.H."/>
            <person name="Bonds A.E."/>
            <person name="Quandt C.A."/>
            <person name="Davis W.J."/>
            <person name="Chang Y."/>
            <person name="Federici B.A."/>
            <person name="Kuo A."/>
            <person name="LaButti K."/>
            <person name="Pangilinan J."/>
            <person name="Andreopoulos W."/>
            <person name="Tritt A."/>
            <person name="Riley R."/>
            <person name="Hundley H."/>
            <person name="Johnson J."/>
            <person name="Lipzen A."/>
            <person name="Barry K."/>
            <person name="Lang B.F."/>
            <person name="Cuomo C.A."/>
            <person name="Buchler N.E."/>
            <person name="Grigoriev I.V."/>
            <person name="Spatafora J.W."/>
            <person name="Stajich J.E."/>
            <person name="James T.Y."/>
        </authorList>
    </citation>
    <scope>NUCLEOTIDE SEQUENCE</scope>
    <source>
        <strain evidence="3">AG</strain>
    </source>
</reference>
<keyword evidence="1" id="KW-0560">Oxidoreductase</keyword>
<dbReference type="PANTHER" id="PTHR43625">
    <property type="entry name" value="AFLATOXIN B1 ALDEHYDE REDUCTASE"/>
    <property type="match status" value="1"/>
</dbReference>
<dbReference type="PANTHER" id="PTHR43625:SF40">
    <property type="entry name" value="ALDO-KETO REDUCTASE YAKC [NADP(+)]"/>
    <property type="match status" value="1"/>
</dbReference>
<dbReference type="InterPro" id="IPR023210">
    <property type="entry name" value="NADP_OxRdtase_dom"/>
</dbReference>
<evidence type="ECO:0000256" key="1">
    <source>
        <dbReference type="ARBA" id="ARBA00023002"/>
    </source>
</evidence>
<comment type="caution">
    <text evidence="3">The sequence shown here is derived from an EMBL/GenBank/DDBJ whole genome shotgun (WGS) entry which is preliminary data.</text>
</comment>
<proteinExistence type="predicted"/>
<dbReference type="GO" id="GO:0016491">
    <property type="term" value="F:oxidoreductase activity"/>
    <property type="evidence" value="ECO:0007669"/>
    <property type="project" value="UniProtKB-KW"/>
</dbReference>
<dbReference type="AlphaFoldDB" id="A0AAD5EB60"/>
<dbReference type="Gene3D" id="3.20.20.100">
    <property type="entry name" value="NADP-dependent oxidoreductase domain"/>
    <property type="match status" value="1"/>
</dbReference>
<dbReference type="EMBL" id="MU620912">
    <property type="protein sequence ID" value="KAI8580478.1"/>
    <property type="molecule type" value="Genomic_DNA"/>
</dbReference>
<dbReference type="SUPFAM" id="SSF51430">
    <property type="entry name" value="NAD(P)-linked oxidoreductase"/>
    <property type="match status" value="1"/>
</dbReference>
<sequence>MTRPTRKDLFVPKPNIALFFFLYSSKLSNMSIPLMIPQREIGKTGVKTSAVGLGCMSLAPGVYGSVDDDNSIRLLNKALEIGCNFWDTADIYGMGHSEKIISKVLKDRRQEVFLATKFAIDRSGPTTKINGSPEYLTKACDASLERLGTDYIDLYYSHRIDPNTPIEETVGAMAKLVEKGKVKYLGLSECSADTLRRAYKVHPIAAVQVEYSPWTLDIEKNGLLQACRELGVSIVAYSPLGRGFLAGNIRHFDDLEADDWRRTNPRFQGENFTKNLKLADNIKAFAEKKNVTAAQLTLAWLLAQGDDIFVIPGTRKEKYLLDNAAGGAIQLSKAEVNEIRNTAVTFQVSGERYPEDGMKALNH</sequence>
<evidence type="ECO:0000313" key="4">
    <source>
        <dbReference type="Proteomes" id="UP001206595"/>
    </source>
</evidence>
<dbReference type="CDD" id="cd19076">
    <property type="entry name" value="AKR_AKR13A_13D"/>
    <property type="match status" value="1"/>
</dbReference>
<evidence type="ECO:0000313" key="3">
    <source>
        <dbReference type="EMBL" id="KAI8580478.1"/>
    </source>
</evidence>
<dbReference type="PRINTS" id="PR00069">
    <property type="entry name" value="ALDKETRDTASE"/>
</dbReference>
<feature type="domain" description="NADP-dependent oxidoreductase" evidence="2">
    <location>
        <begin position="51"/>
        <end position="340"/>
    </location>
</feature>
<keyword evidence="4" id="KW-1185">Reference proteome</keyword>
<name>A0AAD5EB60_UMBRA</name>
<dbReference type="Pfam" id="PF00248">
    <property type="entry name" value="Aldo_ket_red"/>
    <property type="match status" value="1"/>
</dbReference>
<dbReference type="GO" id="GO:0005737">
    <property type="term" value="C:cytoplasm"/>
    <property type="evidence" value="ECO:0007669"/>
    <property type="project" value="TreeGrafter"/>
</dbReference>
<gene>
    <name evidence="3" type="ORF">K450DRAFT_237231</name>
</gene>
<dbReference type="InterPro" id="IPR020471">
    <property type="entry name" value="AKR"/>
</dbReference>
<protein>
    <recommendedName>
        <fullName evidence="2">NADP-dependent oxidoreductase domain-containing protein</fullName>
    </recommendedName>
</protein>
<reference evidence="3" key="1">
    <citation type="submission" date="2021-06" db="EMBL/GenBank/DDBJ databases">
        <authorList>
            <consortium name="DOE Joint Genome Institute"/>
            <person name="Mondo S.J."/>
            <person name="Amses K.R."/>
            <person name="Simmons D.R."/>
            <person name="Longcore J.E."/>
            <person name="Seto K."/>
            <person name="Alves G.H."/>
            <person name="Bonds A.E."/>
            <person name="Quandt C.A."/>
            <person name="Davis W.J."/>
            <person name="Chang Y."/>
            <person name="Letcher P.M."/>
            <person name="Powell M.J."/>
            <person name="Kuo A."/>
            <person name="Labutti K."/>
            <person name="Pangilinan J."/>
            <person name="Andreopoulos W."/>
            <person name="Tritt A."/>
            <person name="Riley R."/>
            <person name="Hundley H."/>
            <person name="Johnson J."/>
            <person name="Lipzen A."/>
            <person name="Barry K."/>
            <person name="Berbee M.L."/>
            <person name="Buchler N.E."/>
            <person name="Grigoriev I.V."/>
            <person name="Spatafora J.W."/>
            <person name="Stajich J.E."/>
            <person name="James T.Y."/>
        </authorList>
    </citation>
    <scope>NUCLEOTIDE SEQUENCE</scope>
    <source>
        <strain evidence="3">AG</strain>
    </source>
</reference>
<dbReference type="Proteomes" id="UP001206595">
    <property type="component" value="Unassembled WGS sequence"/>
</dbReference>
<dbReference type="GeneID" id="75913735"/>
<evidence type="ECO:0000259" key="2">
    <source>
        <dbReference type="Pfam" id="PF00248"/>
    </source>
</evidence>
<organism evidence="3 4">
    <name type="scientific">Umbelopsis ramanniana AG</name>
    <dbReference type="NCBI Taxonomy" id="1314678"/>
    <lineage>
        <taxon>Eukaryota</taxon>
        <taxon>Fungi</taxon>
        <taxon>Fungi incertae sedis</taxon>
        <taxon>Mucoromycota</taxon>
        <taxon>Mucoromycotina</taxon>
        <taxon>Umbelopsidomycetes</taxon>
        <taxon>Umbelopsidales</taxon>
        <taxon>Umbelopsidaceae</taxon>
        <taxon>Umbelopsis</taxon>
    </lineage>
</organism>
<dbReference type="InterPro" id="IPR036812">
    <property type="entry name" value="NAD(P)_OxRdtase_dom_sf"/>
</dbReference>